<dbReference type="PANTHER" id="PTHR44170:SF52">
    <property type="entry name" value="PROTEIN SAX-3"/>
    <property type="match status" value="1"/>
</dbReference>
<dbReference type="AlphaFoldDB" id="A0A7I5EEC7"/>
<dbReference type="Pfam" id="PF07679">
    <property type="entry name" value="I-set"/>
    <property type="match status" value="2"/>
</dbReference>
<feature type="domain" description="Fibronectin type-III" evidence="12">
    <location>
        <begin position="425"/>
        <end position="519"/>
    </location>
</feature>
<evidence type="ECO:0000256" key="8">
    <source>
        <dbReference type="ARBA" id="ARBA00023319"/>
    </source>
</evidence>
<dbReference type="SMART" id="SM00060">
    <property type="entry name" value="FN3"/>
    <property type="match status" value="3"/>
</dbReference>
<evidence type="ECO:0000313" key="13">
    <source>
        <dbReference type="Proteomes" id="UP000025227"/>
    </source>
</evidence>
<dbReference type="PRINTS" id="PR00014">
    <property type="entry name" value="FNTYPEIII"/>
</dbReference>
<dbReference type="SMART" id="SM00409">
    <property type="entry name" value="IG"/>
    <property type="match status" value="3"/>
</dbReference>
<evidence type="ECO:0000256" key="4">
    <source>
        <dbReference type="ARBA" id="ARBA00022737"/>
    </source>
</evidence>
<feature type="domain" description="Ig-like" evidence="11">
    <location>
        <begin position="195"/>
        <end position="283"/>
    </location>
</feature>
<dbReference type="InterPro" id="IPR007110">
    <property type="entry name" value="Ig-like_dom"/>
</dbReference>
<keyword evidence="3" id="KW-0732">Signal</keyword>
<dbReference type="GO" id="GO:0098609">
    <property type="term" value="P:cell-cell adhesion"/>
    <property type="evidence" value="ECO:0007669"/>
    <property type="project" value="TreeGrafter"/>
</dbReference>
<feature type="compositionally biased region" description="Acidic residues" evidence="9">
    <location>
        <begin position="960"/>
        <end position="975"/>
    </location>
</feature>
<dbReference type="InterPro" id="IPR013098">
    <property type="entry name" value="Ig_I-set"/>
</dbReference>
<evidence type="ECO:0000256" key="5">
    <source>
        <dbReference type="ARBA" id="ARBA00022989"/>
    </source>
</evidence>
<feature type="compositionally biased region" description="Polar residues" evidence="9">
    <location>
        <begin position="1003"/>
        <end position="1012"/>
    </location>
</feature>
<feature type="region of interest" description="Disordered" evidence="9">
    <location>
        <begin position="936"/>
        <end position="1012"/>
    </location>
</feature>
<reference evidence="14" key="1">
    <citation type="submission" date="2020-12" db="UniProtKB">
        <authorList>
            <consortium name="WormBaseParasite"/>
        </authorList>
    </citation>
    <scope>IDENTIFICATION</scope>
    <source>
        <strain evidence="14">MHco3</strain>
    </source>
</reference>
<dbReference type="GO" id="GO:0005886">
    <property type="term" value="C:plasma membrane"/>
    <property type="evidence" value="ECO:0007669"/>
    <property type="project" value="TreeGrafter"/>
</dbReference>
<dbReference type="InterPro" id="IPR036179">
    <property type="entry name" value="Ig-like_dom_sf"/>
</dbReference>
<keyword evidence="8" id="KW-0393">Immunoglobulin domain</keyword>
<keyword evidence="6 10" id="KW-0472">Membrane</keyword>
<evidence type="ECO:0000256" key="7">
    <source>
        <dbReference type="ARBA" id="ARBA00023157"/>
    </source>
</evidence>
<feature type="domain" description="Ig-like" evidence="11">
    <location>
        <begin position="1"/>
        <end position="87"/>
    </location>
</feature>
<comment type="subcellular location">
    <subcellularLocation>
        <location evidence="1">Membrane</location>
        <topology evidence="1">Single-pass membrane protein</topology>
    </subcellularLocation>
</comment>
<feature type="domain" description="Fibronectin type-III" evidence="12">
    <location>
        <begin position="524"/>
        <end position="622"/>
    </location>
</feature>
<dbReference type="GO" id="GO:0007411">
    <property type="term" value="P:axon guidance"/>
    <property type="evidence" value="ECO:0007669"/>
    <property type="project" value="TreeGrafter"/>
</dbReference>
<dbReference type="SUPFAM" id="SSF48726">
    <property type="entry name" value="Immunoglobulin"/>
    <property type="match status" value="3"/>
</dbReference>
<feature type="compositionally biased region" description="Polar residues" evidence="9">
    <location>
        <begin position="833"/>
        <end position="866"/>
    </location>
</feature>
<dbReference type="PROSITE" id="PS50835">
    <property type="entry name" value="IG_LIKE"/>
    <property type="match status" value="3"/>
</dbReference>
<feature type="domain" description="Ig-like" evidence="11">
    <location>
        <begin position="92"/>
        <end position="179"/>
    </location>
</feature>
<evidence type="ECO:0000256" key="3">
    <source>
        <dbReference type="ARBA" id="ARBA00022729"/>
    </source>
</evidence>
<dbReference type="Pfam" id="PF00041">
    <property type="entry name" value="fn3"/>
    <property type="match status" value="3"/>
</dbReference>
<dbReference type="Pfam" id="PF13927">
    <property type="entry name" value="Ig_3"/>
    <property type="match status" value="1"/>
</dbReference>
<dbReference type="InterPro" id="IPR003599">
    <property type="entry name" value="Ig_sub"/>
</dbReference>
<dbReference type="InterPro" id="IPR003961">
    <property type="entry name" value="FN3_dom"/>
</dbReference>
<accession>A0A7I5EEC7</accession>
<dbReference type="SMART" id="SM00406">
    <property type="entry name" value="IGv"/>
    <property type="match status" value="3"/>
</dbReference>
<dbReference type="FunFam" id="2.60.40.10:FF:000008">
    <property type="entry name" value="roundabout homolog 2 isoform X2"/>
    <property type="match status" value="2"/>
</dbReference>
<dbReference type="FunFam" id="2.60.40.10:FF:000612">
    <property type="entry name" value="palladin isoform X1"/>
    <property type="match status" value="1"/>
</dbReference>
<evidence type="ECO:0000256" key="1">
    <source>
        <dbReference type="ARBA" id="ARBA00004167"/>
    </source>
</evidence>
<protein>
    <submittedName>
        <fullName evidence="14">ROBO2 protein</fullName>
    </submittedName>
</protein>
<evidence type="ECO:0000256" key="2">
    <source>
        <dbReference type="ARBA" id="ARBA00022692"/>
    </source>
</evidence>
<dbReference type="Gene3D" id="2.60.40.10">
    <property type="entry name" value="Immunoglobulins"/>
    <property type="match status" value="6"/>
</dbReference>
<feature type="compositionally biased region" description="Low complexity" evidence="9">
    <location>
        <begin position="990"/>
        <end position="999"/>
    </location>
</feature>
<feature type="region of interest" description="Disordered" evidence="9">
    <location>
        <begin position="794"/>
        <end position="896"/>
    </location>
</feature>
<dbReference type="CDD" id="cd00063">
    <property type="entry name" value="FN3"/>
    <property type="match status" value="3"/>
</dbReference>
<dbReference type="OrthoDB" id="428111at2759"/>
<feature type="domain" description="Fibronectin type-III" evidence="12">
    <location>
        <begin position="305"/>
        <end position="400"/>
    </location>
</feature>
<keyword evidence="7" id="KW-1015">Disulfide bond</keyword>
<keyword evidence="2 10" id="KW-0812">Transmembrane</keyword>
<dbReference type="PROSITE" id="PS50853">
    <property type="entry name" value="FN3"/>
    <property type="match status" value="3"/>
</dbReference>
<dbReference type="InterPro" id="IPR003598">
    <property type="entry name" value="Ig_sub2"/>
</dbReference>
<dbReference type="Proteomes" id="UP000025227">
    <property type="component" value="Unplaced"/>
</dbReference>
<evidence type="ECO:0000259" key="12">
    <source>
        <dbReference type="PROSITE" id="PS50853"/>
    </source>
</evidence>
<keyword evidence="4" id="KW-0677">Repeat</keyword>
<dbReference type="InterPro" id="IPR013106">
    <property type="entry name" value="Ig_V-set"/>
</dbReference>
<dbReference type="PANTHER" id="PTHR44170">
    <property type="entry name" value="PROTEIN SIDEKICK"/>
    <property type="match status" value="1"/>
</dbReference>
<dbReference type="InterPro" id="IPR036116">
    <property type="entry name" value="FN3_sf"/>
</dbReference>
<feature type="transmembrane region" description="Helical" evidence="10">
    <location>
        <begin position="642"/>
        <end position="666"/>
    </location>
</feature>
<proteinExistence type="predicted"/>
<evidence type="ECO:0000256" key="10">
    <source>
        <dbReference type="SAM" id="Phobius"/>
    </source>
</evidence>
<dbReference type="GO" id="GO:0030424">
    <property type="term" value="C:axon"/>
    <property type="evidence" value="ECO:0007669"/>
    <property type="project" value="TreeGrafter"/>
</dbReference>
<dbReference type="SMART" id="SM00408">
    <property type="entry name" value="IGc2"/>
    <property type="match status" value="3"/>
</dbReference>
<evidence type="ECO:0000256" key="6">
    <source>
        <dbReference type="ARBA" id="ARBA00023136"/>
    </source>
</evidence>
<evidence type="ECO:0000313" key="14">
    <source>
        <dbReference type="WBParaSite" id="HCON_00183730-00001"/>
    </source>
</evidence>
<dbReference type="WBParaSite" id="HCON_00183730-00001">
    <property type="protein sequence ID" value="HCON_00183730-00001"/>
    <property type="gene ID" value="HCON_00183730"/>
</dbReference>
<evidence type="ECO:0000256" key="9">
    <source>
        <dbReference type="SAM" id="MobiDB-lite"/>
    </source>
</evidence>
<organism evidence="13 14">
    <name type="scientific">Haemonchus contortus</name>
    <name type="common">Barber pole worm</name>
    <dbReference type="NCBI Taxonomy" id="6289"/>
    <lineage>
        <taxon>Eukaryota</taxon>
        <taxon>Metazoa</taxon>
        <taxon>Ecdysozoa</taxon>
        <taxon>Nematoda</taxon>
        <taxon>Chromadorea</taxon>
        <taxon>Rhabditida</taxon>
        <taxon>Rhabditina</taxon>
        <taxon>Rhabditomorpha</taxon>
        <taxon>Strongyloidea</taxon>
        <taxon>Trichostrongylidae</taxon>
        <taxon>Haemonchus</taxon>
    </lineage>
</organism>
<evidence type="ECO:0000259" key="11">
    <source>
        <dbReference type="PROSITE" id="PS50835"/>
    </source>
</evidence>
<sequence length="1012" mass="111931">IVLLQQEPRDVTVDVGSSVSFDCRVSGEPQPQISWKKKNDQMPVARAYIAKDNRGLRIDRVQASDEGDYICYARNPAGSIESSARLKVQAPPTFQTKPVDRIVAHGSTATFDCVPVGQPTPAYFWSKEGQQNLLFPGHVSADGRIKVSPSGTLTISEVRPSDQGAYVCAAMNSAGSSLSKALLKLPTKTIVAHPPPIIEYGHQNQTLMVGSSATLPCQASGRIPPRISWLLDGSTVDTAKDNRYSQHSSGSLHIADLKISDSGVYTCRAKNDDGESTWTASLTVEDHKTNSIFSRMPDRSNFPSAPSQPIVSNVSDTEVDLEWRAPERNGGSPITGYIIQFFSPEMGETWLNAPDYVFGSQYRIKNLKPSHTYVFVVRAENEKGIGPPSPMSSVVSTMARNAYLSAEDLENLDFEQAAKRMTAEQLVKLEEVKTINSTAVRLFWKRKKIENMVEGYYIKWRGPTKTNINQWVNVNGAHVESYLVNGLLPFTNYEFFVIPYHKSIQGAPSNSMDALTAEAPPSLPPSDVHIRMLNLTTLRISWRAPSADGMNGILKGFQIVILGKGTKFHRNITTNERAASVTLFHLVPGMTYKIRVAARTNAGIGVSHSTDTVTMNQETLDKHLSLHSEQESFLFSLSRQSWFALLVMLLVCVFLIVVAIFVFWYYKNSKNAKDRTFIKINDGSVHMTRSEICEHNPYNSAGRKTLNHGCPGTHALYSVTPKQDFFHTTCDNYVVEIMNRSGSEHHYHYAQLAGGHGTTLSTFYGNYYRDDPSPYATTTLVTSNQQPSWLDDRMLRGPVLPANPVPNEPPAKYANQKGRRPRGSRASEHRQTSRQSDSPPHTDVSYIQFQSSDGTGESSNGRSKSGTMAGRRTPPKHTLMDFIPPPPSNPPPPADIGYDVSSRRHLPRMVNMEDSCDSISDGMTFGDDVKVRLTSRKRTTGIRPQKGNRDDDSQRSSLIVDEDVSSSEADGETSDCEVTKRKTVPRMGVSASALSQSSHDSVRSASRFKSMQ</sequence>
<dbReference type="SUPFAM" id="SSF49265">
    <property type="entry name" value="Fibronectin type III"/>
    <property type="match status" value="2"/>
</dbReference>
<feature type="compositionally biased region" description="Pro residues" evidence="9">
    <location>
        <begin position="883"/>
        <end position="894"/>
    </location>
</feature>
<keyword evidence="13" id="KW-1185">Reference proteome</keyword>
<dbReference type="OMA" id="LTETWFM"/>
<keyword evidence="5 10" id="KW-1133">Transmembrane helix</keyword>
<dbReference type="InterPro" id="IPR013783">
    <property type="entry name" value="Ig-like_fold"/>
</dbReference>
<name>A0A7I5EEC7_HAECO</name>